<accession>H5SCW9</accession>
<dbReference type="EMBL" id="AP011674">
    <property type="protein sequence ID" value="BAL54005.1"/>
    <property type="molecule type" value="Genomic_DNA"/>
</dbReference>
<reference evidence="2" key="2">
    <citation type="journal article" date="2012" name="PLoS ONE">
        <title>A Deeply Branching Thermophilic Bacterium with an Ancient Acetyl-CoA Pathway Dominates a Subsurface Ecosystem.</title>
        <authorList>
            <person name="Takami H."/>
            <person name="Noguchi H."/>
            <person name="Takaki Y."/>
            <person name="Uchiyama I."/>
            <person name="Toyoda A."/>
            <person name="Nishi S."/>
            <person name="Chee G.-J."/>
            <person name="Arai W."/>
            <person name="Nunoura T."/>
            <person name="Itoh T."/>
            <person name="Hattori M."/>
            <person name="Takai K."/>
        </authorList>
    </citation>
    <scope>NUCLEOTIDE SEQUENCE</scope>
</reference>
<evidence type="ECO:0000256" key="1">
    <source>
        <dbReference type="SAM" id="Phobius"/>
    </source>
</evidence>
<keyword evidence="1" id="KW-0812">Transmembrane</keyword>
<keyword evidence="1" id="KW-0472">Membrane</keyword>
<reference evidence="2" key="1">
    <citation type="journal article" date="2005" name="Environ. Microbiol.">
        <title>Genetic and functional properties of uncultivated thermophilic crenarchaeotes from a subsurface gold mine as revealed by analysis of genome fragments.</title>
        <authorList>
            <person name="Nunoura T."/>
            <person name="Hirayama H."/>
            <person name="Takami H."/>
            <person name="Oida H."/>
            <person name="Nishi S."/>
            <person name="Shimamura S."/>
            <person name="Suzuki Y."/>
            <person name="Inagaki F."/>
            <person name="Takai K."/>
            <person name="Nealson K.H."/>
            <person name="Horikoshi K."/>
        </authorList>
    </citation>
    <scope>NUCLEOTIDE SEQUENCE</scope>
</reference>
<gene>
    <name evidence="2" type="ORF">HGMM_F11H08C15</name>
</gene>
<organism evidence="2">
    <name type="scientific">uncultured Chloroflexota bacterium</name>
    <dbReference type="NCBI Taxonomy" id="166587"/>
    <lineage>
        <taxon>Bacteria</taxon>
        <taxon>Bacillati</taxon>
        <taxon>Chloroflexota</taxon>
        <taxon>environmental samples</taxon>
    </lineage>
</organism>
<name>H5SCW9_9CHLR</name>
<proteinExistence type="predicted"/>
<evidence type="ECO:0000313" key="2">
    <source>
        <dbReference type="EMBL" id="BAL54005.1"/>
    </source>
</evidence>
<feature type="transmembrane region" description="Helical" evidence="1">
    <location>
        <begin position="7"/>
        <end position="30"/>
    </location>
</feature>
<dbReference type="PROSITE" id="PS51257">
    <property type="entry name" value="PROKAR_LIPOPROTEIN"/>
    <property type="match status" value="1"/>
</dbReference>
<dbReference type="AlphaFoldDB" id="H5SCW9"/>
<protein>
    <submittedName>
        <fullName evidence="2">Uncharacterized protein</fullName>
    </submittedName>
</protein>
<feature type="transmembrane region" description="Helical" evidence="1">
    <location>
        <begin position="42"/>
        <end position="68"/>
    </location>
</feature>
<sequence>MKPFYVLYGVAVLLFLIAACAVGLGGFLYLASLDPRQGEPAWATMGGTLACGGALAFLAALGALVFAIRRQQQERVQVTYQVELPGEVEAQALKCQACGGALTANDVKMVNGAPVVTCPYCGMVYQLREEPKW</sequence>
<keyword evidence="1" id="KW-1133">Transmembrane helix</keyword>